<dbReference type="PANTHER" id="PTHR45296">
    <property type="entry name" value="TRANSDUCIN/WD40 REPEAT-LIKE SUPERFAMILY PROTEIN"/>
    <property type="match status" value="1"/>
</dbReference>
<dbReference type="PROSITE" id="PS00678">
    <property type="entry name" value="WD_REPEATS_1"/>
    <property type="match status" value="1"/>
</dbReference>
<keyword evidence="1 3" id="KW-0853">WD repeat</keyword>
<sequence length="421" mass="45510">MKVNNNKVAFDVPEVINVTLEYNKLPLLCVFHNLIWYRCYGTSLAAQIGRLTAFAPTMAPPGHLLTFKGHRDSVNTLLCEESVHPNVLASGSDDGTCRLWDVRTTRVIKCLNVKKALGAVDEDESAVNSLAFGKASAGAERAYIYVAAGNKVLTFDVRQPALIVDCADREVFQQNEDEINVLSRHPGKQGKFLSAPDDTGDICVFDLESHRLLKTLRGQHTNICSVAPFRPNAPWDLVSGGMDGQLLFWDFSRGRVKFSIDLNTGVNGLGNAAAVEGEGGAQQMFNPPLVHSLAFAPNGKSFAAGLGDASIAVVDFGSKQIVRRLKHHGAMVSQVHFPAFRPLDRLVSTANDAKVCLWDYEAALSLEAASGGEEDDPMAPNPFVVAEFALRNSPNAVTTVAQQNLVVVADVSKDIAAYSML</sequence>
<comment type="caution">
    <text evidence="4">The sequence shown here is derived from an EMBL/GenBank/DDBJ whole genome shotgun (WGS) entry which is preliminary data.</text>
</comment>
<organism evidence="4 5">
    <name type="scientific">Phytophthora lilii</name>
    <dbReference type="NCBI Taxonomy" id="2077276"/>
    <lineage>
        <taxon>Eukaryota</taxon>
        <taxon>Sar</taxon>
        <taxon>Stramenopiles</taxon>
        <taxon>Oomycota</taxon>
        <taxon>Peronosporomycetes</taxon>
        <taxon>Peronosporales</taxon>
        <taxon>Peronosporaceae</taxon>
        <taxon>Phytophthora</taxon>
    </lineage>
</organism>
<dbReference type="PRINTS" id="PR00320">
    <property type="entry name" value="GPROTEINBRPT"/>
</dbReference>
<feature type="repeat" description="WD" evidence="3">
    <location>
        <begin position="67"/>
        <end position="110"/>
    </location>
</feature>
<evidence type="ECO:0000256" key="2">
    <source>
        <dbReference type="ARBA" id="ARBA00022737"/>
    </source>
</evidence>
<reference evidence="4" key="1">
    <citation type="submission" date="2023-04" db="EMBL/GenBank/DDBJ databases">
        <title>Phytophthora lilii NBRC 32176.</title>
        <authorList>
            <person name="Ichikawa N."/>
            <person name="Sato H."/>
            <person name="Tonouchi N."/>
        </authorList>
    </citation>
    <scope>NUCLEOTIDE SEQUENCE</scope>
    <source>
        <strain evidence="4">NBRC 32176</strain>
    </source>
</reference>
<keyword evidence="2" id="KW-0677">Repeat</keyword>
<accession>A0A9W6X115</accession>
<dbReference type="InterPro" id="IPR036322">
    <property type="entry name" value="WD40_repeat_dom_sf"/>
</dbReference>
<dbReference type="PANTHER" id="PTHR45296:SF1">
    <property type="entry name" value="TRANSDUCIN_WD40 REPEAT-LIKE SUPERFAMILY PROTEIN"/>
    <property type="match status" value="1"/>
</dbReference>
<evidence type="ECO:0000313" key="4">
    <source>
        <dbReference type="EMBL" id="GMF25403.1"/>
    </source>
</evidence>
<protein>
    <submittedName>
        <fullName evidence="4">Unnamed protein product</fullName>
    </submittedName>
</protein>
<dbReference type="InterPro" id="IPR019775">
    <property type="entry name" value="WD40_repeat_CS"/>
</dbReference>
<dbReference type="PROSITE" id="PS50294">
    <property type="entry name" value="WD_REPEATS_REGION"/>
    <property type="match status" value="1"/>
</dbReference>
<proteinExistence type="predicted"/>
<dbReference type="Proteomes" id="UP001165083">
    <property type="component" value="Unassembled WGS sequence"/>
</dbReference>
<evidence type="ECO:0000256" key="1">
    <source>
        <dbReference type="ARBA" id="ARBA00022574"/>
    </source>
</evidence>
<dbReference type="SMART" id="SM00320">
    <property type="entry name" value="WD40"/>
    <property type="match status" value="4"/>
</dbReference>
<evidence type="ECO:0000256" key="3">
    <source>
        <dbReference type="PROSITE-ProRule" id="PRU00221"/>
    </source>
</evidence>
<dbReference type="InterPro" id="IPR015943">
    <property type="entry name" value="WD40/YVTN_repeat-like_dom_sf"/>
</dbReference>
<gene>
    <name evidence="4" type="ORF">Plil01_001048700</name>
</gene>
<dbReference type="EMBL" id="BSXW01000551">
    <property type="protein sequence ID" value="GMF25403.1"/>
    <property type="molecule type" value="Genomic_DNA"/>
</dbReference>
<keyword evidence="5" id="KW-1185">Reference proteome</keyword>
<dbReference type="Pfam" id="PF00400">
    <property type="entry name" value="WD40"/>
    <property type="match status" value="3"/>
</dbReference>
<dbReference type="OrthoDB" id="2161379at2759"/>
<name>A0A9W6X115_9STRA</name>
<dbReference type="InterPro" id="IPR020472">
    <property type="entry name" value="WD40_PAC1"/>
</dbReference>
<dbReference type="SUPFAM" id="SSF50978">
    <property type="entry name" value="WD40 repeat-like"/>
    <property type="match status" value="1"/>
</dbReference>
<dbReference type="InterPro" id="IPR001680">
    <property type="entry name" value="WD40_rpt"/>
</dbReference>
<dbReference type="AlphaFoldDB" id="A0A9W6X115"/>
<dbReference type="Gene3D" id="2.130.10.10">
    <property type="entry name" value="YVTN repeat-like/Quinoprotein amine dehydrogenase"/>
    <property type="match status" value="3"/>
</dbReference>
<evidence type="ECO:0000313" key="5">
    <source>
        <dbReference type="Proteomes" id="UP001165083"/>
    </source>
</evidence>
<dbReference type="PROSITE" id="PS50082">
    <property type="entry name" value="WD_REPEATS_2"/>
    <property type="match status" value="1"/>
</dbReference>